<dbReference type="NCBIfam" id="TIGR00350">
    <property type="entry name" value="lytR_cpsA_psr"/>
    <property type="match status" value="1"/>
</dbReference>
<dbReference type="RefSeq" id="WP_146923783.1">
    <property type="nucleotide sequence ID" value="NZ_BJUY01000005.1"/>
</dbReference>
<dbReference type="EMBL" id="BJUY01000005">
    <property type="protein sequence ID" value="GEK91047.1"/>
    <property type="molecule type" value="Genomic_DNA"/>
</dbReference>
<dbReference type="PANTHER" id="PTHR33392">
    <property type="entry name" value="POLYISOPRENYL-TEICHOIC ACID--PEPTIDOGLYCAN TEICHOIC ACID TRANSFERASE TAGU"/>
    <property type="match status" value="1"/>
</dbReference>
<evidence type="ECO:0000313" key="5">
    <source>
        <dbReference type="Proteomes" id="UP000321662"/>
    </source>
</evidence>
<accession>A0A511AZM4</accession>
<feature type="transmembrane region" description="Helical" evidence="2">
    <location>
        <begin position="20"/>
        <end position="43"/>
    </location>
</feature>
<dbReference type="Pfam" id="PF03816">
    <property type="entry name" value="LytR_cpsA_psr"/>
    <property type="match status" value="1"/>
</dbReference>
<gene>
    <name evidence="4" type="ORF">AKA01nite_06690</name>
</gene>
<dbReference type="InterPro" id="IPR050922">
    <property type="entry name" value="LytR/CpsA/Psr_CW_biosynth"/>
</dbReference>
<keyword evidence="2" id="KW-0472">Membrane</keyword>
<dbReference type="Proteomes" id="UP000321662">
    <property type="component" value="Unassembled WGS sequence"/>
</dbReference>
<evidence type="ECO:0000259" key="3">
    <source>
        <dbReference type="Pfam" id="PF03816"/>
    </source>
</evidence>
<dbReference type="AlphaFoldDB" id="A0A511AZM4"/>
<dbReference type="Gene3D" id="3.40.630.190">
    <property type="entry name" value="LCP protein"/>
    <property type="match status" value="1"/>
</dbReference>
<evidence type="ECO:0000256" key="1">
    <source>
        <dbReference type="ARBA" id="ARBA00006068"/>
    </source>
</evidence>
<keyword evidence="2" id="KW-0812">Transmembrane</keyword>
<keyword evidence="2" id="KW-1133">Transmembrane helix</keyword>
<sequence length="326" mass="36942">MDEQSKRSKSSRPKKKKSVLKIVLLVILGLLILVTGIGGYVVWRVYDDVKSTTEVMYEPAEEQEPHESRLNKPLVVDDGEDPFSVLIMGVDTGDFDRDYTGRSDTMMLVTLNPNTEKTSIVSIPRDTYTEIIGEGFKDKINHAYAFGGTSMAMNTVQNLFDIPVDYYISVNMESMQTIVDAIGGITVVPPLSFEHSGNTFVEGEETHLTGAQALSYSRMRYEDPEGDYGRQYRQRQVIEATMKQIATLESVRNYSSVLESMSSSMKTNMSFDDMVDMFNKYRSAVNEVEQIQLSGSGTYIDEIYYEIIPDEEIERVQEHLQNQLEL</sequence>
<protein>
    <submittedName>
        <fullName evidence="4">Transcriptional regulator</fullName>
    </submittedName>
</protein>
<organism evidence="4 5">
    <name type="scientific">Alkalibacterium kapii</name>
    <dbReference type="NCBI Taxonomy" id="426704"/>
    <lineage>
        <taxon>Bacteria</taxon>
        <taxon>Bacillati</taxon>
        <taxon>Bacillota</taxon>
        <taxon>Bacilli</taxon>
        <taxon>Lactobacillales</taxon>
        <taxon>Carnobacteriaceae</taxon>
        <taxon>Alkalibacterium</taxon>
    </lineage>
</organism>
<dbReference type="OrthoDB" id="27330at2"/>
<name>A0A511AZM4_9LACT</name>
<reference evidence="4 5" key="1">
    <citation type="submission" date="2019-07" db="EMBL/GenBank/DDBJ databases">
        <title>Whole genome shotgun sequence of Alkalibacterium kapii NBRC 103247.</title>
        <authorList>
            <person name="Hosoyama A."/>
            <person name="Uohara A."/>
            <person name="Ohji S."/>
            <person name="Ichikawa N."/>
        </authorList>
    </citation>
    <scope>NUCLEOTIDE SEQUENCE [LARGE SCALE GENOMIC DNA]</scope>
    <source>
        <strain evidence="4 5">NBRC 103247</strain>
    </source>
</reference>
<comment type="similarity">
    <text evidence="1">Belongs to the LytR/CpsA/Psr (LCP) family.</text>
</comment>
<proteinExistence type="inferred from homology"/>
<evidence type="ECO:0000256" key="2">
    <source>
        <dbReference type="SAM" id="Phobius"/>
    </source>
</evidence>
<evidence type="ECO:0000313" key="4">
    <source>
        <dbReference type="EMBL" id="GEK91047.1"/>
    </source>
</evidence>
<dbReference type="InterPro" id="IPR004474">
    <property type="entry name" value="LytR_CpsA_psr"/>
</dbReference>
<dbReference type="PANTHER" id="PTHR33392:SF6">
    <property type="entry name" value="POLYISOPRENYL-TEICHOIC ACID--PEPTIDOGLYCAN TEICHOIC ACID TRANSFERASE TAGU"/>
    <property type="match status" value="1"/>
</dbReference>
<comment type="caution">
    <text evidence="4">The sequence shown here is derived from an EMBL/GenBank/DDBJ whole genome shotgun (WGS) entry which is preliminary data.</text>
</comment>
<keyword evidence="5" id="KW-1185">Reference proteome</keyword>
<feature type="domain" description="Cell envelope-related transcriptional attenuator" evidence="3">
    <location>
        <begin position="102"/>
        <end position="246"/>
    </location>
</feature>